<dbReference type="RefSeq" id="WP_127888302.1">
    <property type="nucleotide sequence ID" value="NZ_CP028137.1"/>
</dbReference>
<protein>
    <recommendedName>
        <fullName evidence="4">DUF1648 domain-containing protein</fullName>
    </recommendedName>
</protein>
<organism evidence="2 3">
    <name type="scientific">Rathayibacter festucae DSM 15932</name>
    <dbReference type="NCBI Taxonomy" id="1328866"/>
    <lineage>
        <taxon>Bacteria</taxon>
        <taxon>Bacillati</taxon>
        <taxon>Actinomycetota</taxon>
        <taxon>Actinomycetes</taxon>
        <taxon>Micrococcales</taxon>
        <taxon>Microbacteriaceae</taxon>
        <taxon>Rathayibacter</taxon>
    </lineage>
</organism>
<evidence type="ECO:0000256" key="1">
    <source>
        <dbReference type="SAM" id="Phobius"/>
    </source>
</evidence>
<sequence length="323" mass="32622">MTTTGTTTDRSPRTLVAAASLLLPAAAVLVSRAVLGDRLPPVLASHWSSTGAADESQSVAVLLRLALLLAGVPAVAGLVAAAFGRAPRLLLGGLGLVAGLGAGGWATSVGTTLAAGSAEEAVLGAWLLALLGGGLFAVVPALIAPPTRHAPRVAADRLPLGAEETGAWSHTVTGRVFAVTGVVLLLIAAAAVPGLLATGDTGPAIAMAIVLGTSAVVMLGFTRLRVTADRRGLRVVSRVLGIPLRRIPLASMASVSTAALRPSEWGGWGYRMSPGRSALLLRAGPGLVVTTTHGSEFAISLSDPETPAALLETLRRRAEDRRA</sequence>
<feature type="transmembrane region" description="Helical" evidence="1">
    <location>
        <begin position="90"/>
        <end position="115"/>
    </location>
</feature>
<proteinExistence type="predicted"/>
<keyword evidence="1" id="KW-0812">Transmembrane</keyword>
<feature type="transmembrane region" description="Helical" evidence="1">
    <location>
        <begin position="60"/>
        <end position="83"/>
    </location>
</feature>
<keyword evidence="1" id="KW-1133">Transmembrane helix</keyword>
<evidence type="ECO:0000313" key="3">
    <source>
        <dbReference type="Proteomes" id="UP000285317"/>
    </source>
</evidence>
<keyword evidence="1" id="KW-0472">Membrane</keyword>
<feature type="transmembrane region" description="Helical" evidence="1">
    <location>
        <begin position="121"/>
        <end position="143"/>
    </location>
</feature>
<dbReference type="AlphaFoldDB" id="A0A3Q9UTR9"/>
<feature type="transmembrane region" description="Helical" evidence="1">
    <location>
        <begin position="176"/>
        <end position="198"/>
    </location>
</feature>
<feature type="transmembrane region" description="Helical" evidence="1">
    <location>
        <begin position="204"/>
        <end position="224"/>
    </location>
</feature>
<reference evidence="2 3" key="1">
    <citation type="submission" date="2018-03" db="EMBL/GenBank/DDBJ databases">
        <title>Bacteriophage NCPPB3778 and a type I-E CRISPR drive the evolution of the US Biological Select Agent, Rathayibacter toxicus.</title>
        <authorList>
            <person name="Davis E.W.II."/>
            <person name="Tabima J.F."/>
            <person name="Weisberg A.J."/>
            <person name="Dantas Lopes L."/>
            <person name="Wiseman M.S."/>
            <person name="Wiseman M.S."/>
            <person name="Pupko T."/>
            <person name="Belcher M.S."/>
            <person name="Sechler A.J."/>
            <person name="Tancos M.A."/>
            <person name="Schroeder B.K."/>
            <person name="Murray T.D."/>
            <person name="Luster D.G."/>
            <person name="Schneider W.L."/>
            <person name="Rogers E."/>
            <person name="Andreote F.D."/>
            <person name="Grunwald N.J."/>
            <person name="Putnam M.L."/>
            <person name="Chang J.H."/>
        </authorList>
    </citation>
    <scope>NUCLEOTIDE SEQUENCE [LARGE SCALE GENOMIC DNA]</scope>
    <source>
        <strain evidence="2 3">DSM 15932</strain>
    </source>
</reference>
<accession>A0A3Q9UTR9</accession>
<evidence type="ECO:0008006" key="4">
    <source>
        <dbReference type="Google" id="ProtNLM"/>
    </source>
</evidence>
<dbReference type="EMBL" id="CP028137">
    <property type="protein sequence ID" value="AZZ53926.1"/>
    <property type="molecule type" value="Genomic_DNA"/>
</dbReference>
<gene>
    <name evidence="2" type="ORF">C1I64_19085</name>
</gene>
<name>A0A3Q9UTR9_9MICO</name>
<evidence type="ECO:0000313" key="2">
    <source>
        <dbReference type="EMBL" id="AZZ53926.1"/>
    </source>
</evidence>
<dbReference type="Proteomes" id="UP000285317">
    <property type="component" value="Chromosome"/>
</dbReference>
<dbReference type="KEGG" id="rfs:C1I64_19085"/>